<evidence type="ECO:0000313" key="2">
    <source>
        <dbReference type="Proteomes" id="UP000410492"/>
    </source>
</evidence>
<dbReference type="AlphaFoldDB" id="A0A653BDM2"/>
<gene>
    <name evidence="1" type="ORF">CALMAC_LOCUS34</name>
</gene>
<dbReference type="Pfam" id="PF10184">
    <property type="entry name" value="DUF2358"/>
    <property type="match status" value="1"/>
</dbReference>
<dbReference type="Proteomes" id="UP000410492">
    <property type="component" value="Unassembled WGS sequence"/>
</dbReference>
<protein>
    <submittedName>
        <fullName evidence="1">Uncharacterized protein</fullName>
    </submittedName>
</protein>
<reference evidence="1 2" key="1">
    <citation type="submission" date="2019-01" db="EMBL/GenBank/DDBJ databases">
        <authorList>
            <person name="Sayadi A."/>
        </authorList>
    </citation>
    <scope>NUCLEOTIDE SEQUENCE [LARGE SCALE GENOMIC DNA]</scope>
</reference>
<accession>A0A653BDM2</accession>
<keyword evidence="2" id="KW-1185">Reference proteome</keyword>
<proteinExistence type="predicted"/>
<dbReference type="InterPro" id="IPR018790">
    <property type="entry name" value="DUF2358"/>
</dbReference>
<dbReference type="OrthoDB" id="44820at2759"/>
<dbReference type="PANTHER" id="PTHR31094">
    <property type="entry name" value="RIKEN CDNA 2310061I04 GENE"/>
    <property type="match status" value="1"/>
</dbReference>
<sequence>MALGLRSINKFTTLGTITIAAPRSINVNTIHRQISLTPPCEQYSTRLNTKLCYYDRKNDKQMGVIDNRESVYDTVTKEDLSTIDQLHIEGIDTSVRRFSKTVPEPKDNERFFAEKDDDSNPNKPSPDKLLHVYNVLGDNLPKLFIQPLDYTIYHPDIIFEDNIRNIRTVGMYNYVKQVALLRTVGHIKFAYVKFEILKITWHPEDSTVKVRWSIRGISALSVMAKFWKYKLWNFKEIFEKTDNWYDGFSTFYVNADGKIVKHVADKMMPDSDTDEVAPKPFLKTAKLALIIGIIPKFSELTA</sequence>
<dbReference type="PANTHER" id="PTHR31094:SF2">
    <property type="entry name" value="RIKEN CDNA 2310061I04 GENE"/>
    <property type="match status" value="1"/>
</dbReference>
<evidence type="ECO:0000313" key="1">
    <source>
        <dbReference type="EMBL" id="VEN33499.1"/>
    </source>
</evidence>
<organism evidence="1 2">
    <name type="scientific">Callosobruchus maculatus</name>
    <name type="common">Southern cowpea weevil</name>
    <name type="synonym">Pulse bruchid</name>
    <dbReference type="NCBI Taxonomy" id="64391"/>
    <lineage>
        <taxon>Eukaryota</taxon>
        <taxon>Metazoa</taxon>
        <taxon>Ecdysozoa</taxon>
        <taxon>Arthropoda</taxon>
        <taxon>Hexapoda</taxon>
        <taxon>Insecta</taxon>
        <taxon>Pterygota</taxon>
        <taxon>Neoptera</taxon>
        <taxon>Endopterygota</taxon>
        <taxon>Coleoptera</taxon>
        <taxon>Polyphaga</taxon>
        <taxon>Cucujiformia</taxon>
        <taxon>Chrysomeloidea</taxon>
        <taxon>Chrysomelidae</taxon>
        <taxon>Bruchinae</taxon>
        <taxon>Bruchini</taxon>
        <taxon>Callosobruchus</taxon>
    </lineage>
</organism>
<name>A0A653BDM2_CALMS</name>
<dbReference type="EMBL" id="CAACVG010000055">
    <property type="protein sequence ID" value="VEN33499.1"/>
    <property type="molecule type" value="Genomic_DNA"/>
</dbReference>